<proteinExistence type="predicted"/>
<protein>
    <submittedName>
        <fullName evidence="1">Uncharacterized protein</fullName>
    </submittedName>
</protein>
<dbReference type="AlphaFoldDB" id="A0A0T5X8P9"/>
<accession>A0A0T5X8P9</accession>
<gene>
    <name evidence="1" type="ORF">HMPREF1705_04739</name>
</gene>
<sequence length="44" mass="5284">MQHVQYKYRFLKRSLLTNDISLCLKQDILPETVIIFQIYCLTHG</sequence>
<evidence type="ECO:0000313" key="1">
    <source>
        <dbReference type="EMBL" id="KRT34791.1"/>
    </source>
</evidence>
<reference evidence="2" key="1">
    <citation type="submission" date="2012-09" db="EMBL/GenBank/DDBJ databases">
        <authorList>
            <person name="Weinstock G."/>
            <person name="Sodergren E."/>
            <person name="Clifton S."/>
            <person name="Fulton L."/>
            <person name="Fulton B."/>
            <person name="Courtney L."/>
            <person name="Fronick C."/>
            <person name="Harrison M."/>
            <person name="Strong C."/>
            <person name="Farmer C."/>
            <person name="Delehaunty K."/>
            <person name="Markovic C."/>
            <person name="Hall O."/>
            <person name="Minx P."/>
            <person name="Tomlinson C."/>
            <person name="Mitreva M."/>
            <person name="Nelson J."/>
            <person name="Hou S."/>
            <person name="Wollam A."/>
            <person name="Pepin K.H."/>
            <person name="Johnson M."/>
            <person name="Bhonagiri V."/>
            <person name="Nash W.E."/>
            <person name="Suruliraj S."/>
            <person name="Warren W."/>
            <person name="Chinwalla A."/>
            <person name="Mardis E.R."/>
            <person name="Wilson R.K."/>
        </authorList>
    </citation>
    <scope>NUCLEOTIDE SEQUENCE [LARGE SCALE GENOMIC DNA]</scope>
    <source>
        <strain evidence="2">OS1</strain>
    </source>
</reference>
<keyword evidence="2" id="KW-1185">Reference proteome</keyword>
<comment type="caution">
    <text evidence="1">The sequence shown here is derived from an EMBL/GenBank/DDBJ whole genome shotgun (WGS) entry which is preliminary data.</text>
</comment>
<organism evidence="1 2">
    <name type="scientific">Acetomicrobium hydrogeniformans ATCC BAA-1850</name>
    <dbReference type="NCBI Taxonomy" id="592015"/>
    <lineage>
        <taxon>Bacteria</taxon>
        <taxon>Thermotogati</taxon>
        <taxon>Synergistota</taxon>
        <taxon>Synergistia</taxon>
        <taxon>Synergistales</taxon>
        <taxon>Acetomicrobiaceae</taxon>
        <taxon>Acetomicrobium</taxon>
    </lineage>
</organism>
<dbReference type="Proteomes" id="UP000005273">
    <property type="component" value="Unassembled WGS sequence"/>
</dbReference>
<dbReference type="EMBL" id="ACJX03000001">
    <property type="protein sequence ID" value="KRT34791.1"/>
    <property type="molecule type" value="Genomic_DNA"/>
</dbReference>
<evidence type="ECO:0000313" key="2">
    <source>
        <dbReference type="Proteomes" id="UP000005273"/>
    </source>
</evidence>
<dbReference type="STRING" id="592015.HMPREF1705_04739"/>
<name>A0A0T5X8P9_9BACT</name>